<feature type="region of interest" description="Disordered" evidence="5">
    <location>
        <begin position="2190"/>
        <end position="2226"/>
    </location>
</feature>
<gene>
    <name evidence="8" type="ORF">PSYICH_LOCUS4608</name>
</gene>
<feature type="compositionally biased region" description="Basic and acidic residues" evidence="5">
    <location>
        <begin position="1760"/>
        <end position="1774"/>
    </location>
</feature>
<dbReference type="Pfam" id="PF25782">
    <property type="entry name" value="TPR_CAND1"/>
    <property type="match status" value="1"/>
</dbReference>
<feature type="compositionally biased region" description="Acidic residues" evidence="5">
    <location>
        <begin position="2202"/>
        <end position="2220"/>
    </location>
</feature>
<dbReference type="InterPro" id="IPR039852">
    <property type="entry name" value="CAND1/CAND2"/>
</dbReference>
<keyword evidence="4" id="KW-0175">Coiled coil</keyword>
<accession>A0A9P0G9U7</accession>
<evidence type="ECO:0000259" key="7">
    <source>
        <dbReference type="Pfam" id="PF23271"/>
    </source>
</evidence>
<feature type="region of interest" description="Disordered" evidence="5">
    <location>
        <begin position="458"/>
        <end position="508"/>
    </location>
</feature>
<keyword evidence="3" id="KW-0833">Ubl conjugation pathway</keyword>
<feature type="compositionally biased region" description="Basic and acidic residues" evidence="5">
    <location>
        <begin position="82"/>
        <end position="91"/>
    </location>
</feature>
<keyword evidence="9" id="KW-1185">Reference proteome</keyword>
<feature type="region of interest" description="Disordered" evidence="5">
    <location>
        <begin position="1137"/>
        <end position="1157"/>
    </location>
</feature>
<dbReference type="InterPro" id="IPR011989">
    <property type="entry name" value="ARM-like"/>
</dbReference>
<feature type="region of interest" description="Disordered" evidence="5">
    <location>
        <begin position="1760"/>
        <end position="1896"/>
    </location>
</feature>
<feature type="compositionally biased region" description="Polar residues" evidence="5">
    <location>
        <begin position="53"/>
        <end position="64"/>
    </location>
</feature>
<dbReference type="PANTHER" id="PTHR12696">
    <property type="entry name" value="TIP120"/>
    <property type="match status" value="1"/>
</dbReference>
<feature type="compositionally biased region" description="Basic and acidic residues" evidence="5">
    <location>
        <begin position="35"/>
        <end position="52"/>
    </location>
</feature>
<name>A0A9P0G9U7_9CUCU</name>
<feature type="compositionally biased region" description="Polar residues" evidence="5">
    <location>
        <begin position="72"/>
        <end position="81"/>
    </location>
</feature>
<dbReference type="Pfam" id="PF08623">
    <property type="entry name" value="TIP120"/>
    <property type="match status" value="1"/>
</dbReference>
<dbReference type="InterPro" id="IPR057546">
    <property type="entry name" value="HEAT_GCN1"/>
</dbReference>
<evidence type="ECO:0000313" key="8">
    <source>
        <dbReference type="EMBL" id="CAH1103221.1"/>
    </source>
</evidence>
<feature type="coiled-coil region" evidence="4">
    <location>
        <begin position="1403"/>
        <end position="1462"/>
    </location>
</feature>
<evidence type="ECO:0000256" key="4">
    <source>
        <dbReference type="SAM" id="Coils"/>
    </source>
</evidence>
<dbReference type="InterPro" id="IPR013932">
    <property type="entry name" value="TATA-bd_TIP120"/>
</dbReference>
<dbReference type="GO" id="GO:0010265">
    <property type="term" value="P:SCF complex assembly"/>
    <property type="evidence" value="ECO:0007669"/>
    <property type="project" value="InterPro"/>
</dbReference>
<dbReference type="SUPFAM" id="SSF48371">
    <property type="entry name" value="ARM repeat"/>
    <property type="match status" value="1"/>
</dbReference>
<dbReference type="Proteomes" id="UP001153636">
    <property type="component" value="Chromosome 14"/>
</dbReference>
<evidence type="ECO:0000256" key="2">
    <source>
        <dbReference type="ARBA" id="ARBA00022737"/>
    </source>
</evidence>
<feature type="region of interest" description="Disordered" evidence="5">
    <location>
        <begin position="1681"/>
        <end position="1726"/>
    </location>
</feature>
<feature type="coiled-coil region" evidence="4">
    <location>
        <begin position="1251"/>
        <end position="1373"/>
    </location>
</feature>
<protein>
    <submittedName>
        <fullName evidence="8">Uncharacterized protein</fullName>
    </submittedName>
</protein>
<feature type="region of interest" description="Disordered" evidence="5">
    <location>
        <begin position="1620"/>
        <end position="1661"/>
    </location>
</feature>
<evidence type="ECO:0000256" key="5">
    <source>
        <dbReference type="SAM" id="MobiDB-lite"/>
    </source>
</evidence>
<evidence type="ECO:0000256" key="3">
    <source>
        <dbReference type="ARBA" id="ARBA00022786"/>
    </source>
</evidence>
<feature type="compositionally biased region" description="Polar residues" evidence="5">
    <location>
        <begin position="1874"/>
        <end position="1896"/>
    </location>
</feature>
<evidence type="ECO:0000256" key="1">
    <source>
        <dbReference type="ARBA" id="ARBA00007657"/>
    </source>
</evidence>
<evidence type="ECO:0000259" key="6">
    <source>
        <dbReference type="Pfam" id="PF08623"/>
    </source>
</evidence>
<dbReference type="Gene3D" id="1.10.287.1490">
    <property type="match status" value="1"/>
</dbReference>
<dbReference type="OrthoDB" id="6260732at2759"/>
<dbReference type="Gene3D" id="1.25.10.10">
    <property type="entry name" value="Leucine-rich Repeat Variant"/>
    <property type="match status" value="2"/>
</dbReference>
<feature type="compositionally biased region" description="Polar residues" evidence="5">
    <location>
        <begin position="1138"/>
        <end position="1157"/>
    </location>
</feature>
<reference evidence="8" key="1">
    <citation type="submission" date="2022-01" db="EMBL/GenBank/DDBJ databases">
        <authorList>
            <person name="King R."/>
        </authorList>
    </citation>
    <scope>NUCLEOTIDE SEQUENCE</scope>
</reference>
<feature type="coiled-coil region" evidence="4">
    <location>
        <begin position="597"/>
        <end position="801"/>
    </location>
</feature>
<feature type="coiled-coil region" evidence="4">
    <location>
        <begin position="513"/>
        <end position="554"/>
    </location>
</feature>
<dbReference type="EMBL" id="OV651826">
    <property type="protein sequence ID" value="CAH1103221.1"/>
    <property type="molecule type" value="Genomic_DNA"/>
</dbReference>
<feature type="region of interest" description="Disordered" evidence="5">
    <location>
        <begin position="164"/>
        <end position="222"/>
    </location>
</feature>
<keyword evidence="2" id="KW-0677">Repeat</keyword>
<feature type="compositionally biased region" description="Basic and acidic residues" evidence="5">
    <location>
        <begin position="458"/>
        <end position="470"/>
    </location>
</feature>
<organism evidence="8 9">
    <name type="scientific">Psylliodes chrysocephalus</name>
    <dbReference type="NCBI Taxonomy" id="3402493"/>
    <lineage>
        <taxon>Eukaryota</taxon>
        <taxon>Metazoa</taxon>
        <taxon>Ecdysozoa</taxon>
        <taxon>Arthropoda</taxon>
        <taxon>Hexapoda</taxon>
        <taxon>Insecta</taxon>
        <taxon>Pterygota</taxon>
        <taxon>Neoptera</taxon>
        <taxon>Endopterygota</taxon>
        <taxon>Coleoptera</taxon>
        <taxon>Polyphaga</taxon>
        <taxon>Cucujiformia</taxon>
        <taxon>Chrysomeloidea</taxon>
        <taxon>Chrysomelidae</taxon>
        <taxon>Galerucinae</taxon>
        <taxon>Alticini</taxon>
        <taxon>Psylliodes</taxon>
    </lineage>
</organism>
<feature type="compositionally biased region" description="Basic and acidic residues" evidence="5">
    <location>
        <begin position="178"/>
        <end position="199"/>
    </location>
</feature>
<feature type="domain" description="TATA-binding protein interacting (TIP20)" evidence="6">
    <location>
        <begin position="2869"/>
        <end position="2940"/>
    </location>
</feature>
<dbReference type="InterPro" id="IPR016024">
    <property type="entry name" value="ARM-type_fold"/>
</dbReference>
<feature type="region of interest" description="Disordered" evidence="5">
    <location>
        <begin position="35"/>
        <end position="92"/>
    </location>
</feature>
<feature type="compositionally biased region" description="Basic and acidic residues" evidence="5">
    <location>
        <begin position="1681"/>
        <end position="1693"/>
    </location>
</feature>
<evidence type="ECO:0000313" key="9">
    <source>
        <dbReference type="Proteomes" id="UP001153636"/>
    </source>
</evidence>
<feature type="domain" description="Stalled ribosome sensor GCN1-like HEAT repeats region" evidence="7">
    <location>
        <begin position="2042"/>
        <end position="2169"/>
    </location>
</feature>
<feature type="compositionally biased region" description="Basic and acidic residues" evidence="5">
    <location>
        <begin position="1834"/>
        <end position="1847"/>
    </location>
</feature>
<feature type="compositionally biased region" description="Basic residues" evidence="5">
    <location>
        <begin position="1790"/>
        <end position="1805"/>
    </location>
</feature>
<dbReference type="Pfam" id="PF23271">
    <property type="entry name" value="HEAT_GCN1"/>
    <property type="match status" value="1"/>
</dbReference>
<sequence length="3032" mass="347308">MLSFIRRFVFGEYRLTPADIRKAPLNDVVTYRDYKEHGGKKRDTDTNLHKDASTVSTPSLSWSTRDGESKNRSWMSSTNLSESKENSHNSDNDFNYPSSWISTPDLANMQDDTQPITTVNLQLPKRKIKPIDTGQRTDSFSLVKEKSPLFNRNESLADRANKLKAIKESTPQRGRRIQIKEVKTISEEPTNHDVKKSPNKETSSQDNSDNDDTISLAGTETTDTTLVDDHEFRDQLDSLKKELEVTKTKCERLEREKSDILLRRLASMETSKPSASEVLKLQQKCNELQQQLEDYKDEKKSLGLRVKELETDLDVRPTAQEAQKIADDLRSKLLAAETLCEELMDENEDIKKELRDMEEQMDELQDNFREDQAVEYTSLKKDLDQTTKNCRILSFKLRKCERKASQLEFEKTELEKKLKDISGSGTTLNQIEKIKQLEQELKLANEVSVRLQKDLEDAKTKNNKTEDAKGPTKKKAPTLASIGKNSSNDGKVSRESLTRGGSQDDPVQLLRDLQDSLEREADLREQLKFAEEEAQTLRKKVSRIEDDNESLVLQLKKMATRARTRKLSPTNQKLMPEPQEKTDASEDDDPAEIKLQLELSEHEASVLRHKVEELEGDNHKLKAKVKELQEQTSNKTTTKRTLLNSEKVKENSLLNQKLQVLEDETNDIRKKLIEKERDCERLHAELSLTQKRSKGMQKSKSLDLDQQTLDLRRQLQVIEQEATVLRNKVQTLEEENEKLGTENKKLGLKSAKTGKADKNMDKFIDQIATLEVEMAEKNDKIRELEEKLNKTDKQVQPVEIKGDFKKFSQRNPKRVTALTSKDQMKTMVSDLEKEIWEMLQVLKTNENERIKLEEGANSKVKKATNEIEELNKKISILTKEVDTEKLKLNQVNSEKDELNKTISKLRESMDKISGEKSILQKEIDKLSKDKTKLTNDNKSLDEEISKLTTLKQKTTYLEQSVADKEKELKKLKDENSKINSEIEKERLQLKYLQSDQEKWEEERKKLNKKIENLTTKINTLENSIEQKDKLVKELESNLEKEKENLRAREAATKKMSTQKEELDTANKNNKALEDKLSKIQLETKNSKLENEKKIKQMDIDLQNERKKLELLRANNEKEQKNRELELTALREKIRKLEQNTTSSPEIKQLQKSNSDLESTIAKERRKYDELTAKYEILEEEHVITKAKLVMERETLESQYKNLKREMEQLENELKTLRDTYNTKQDAWIKEKLDIESKLKSKVTFTGSDSDRQRLRALLEEKQSEYDQVKKEYEAIHGQMDFLRKENDDLKKKLDDYDKVNKIQRNINADSTAMEKEMKSLRIRLNNLEKSKKSDLAELKMRYESQINVVNGELQSLQNQVVRFKREKDTYKHMLETAQKTIGDLKQFPKLARDGPKNINYDELEESKSKVATLEQQISCMEDELSEARLECSRVKTELVSERSTFEVKLSEMHSKVNELEEEKVLSSGRTKIVGLRTRMELAWQKEREEQQRLLQETATLARDLRQTLFEVERERDKERLEAKRKQDQLKKTSEEDQESNKKKITELQCDLLELRDAHAKLRTTNEKLRRERERYDKEREEYRSMMNGKKRVDLEDDRKINALIEQMDTLKQLAPELFFSKESEAPYTPTPPRRTKSRSRETSPSLEPRESSMAPEEKKQQVQYIMQRLVHTTEDLRRLQRFSEDDAERERIKRTMGMRRATSTEHDTSLSRGPQMRKSIGLSQSSLKRKSISLEHTIQTEQKIWTNDNSMSSLNSLELHSDVETSRGRRDASLDSRLSGGSTQSELGDKKKKKGLIGKLKKLTKSRSIDDKDPDNFSPMRPLGSKANSGDSMDDAKGSKKDLKERITGIFKKAGSSSRSNSVERGIERKHETSSTQRPLVRNGSNGHLTGSSMTSSDKDFRFMATNDLMTELQKDSIKLDDDSERKVVRMLLKLLEDKNGEVQNLAVKCLGPLVNKVKEFQVETIVESLCTNMVSDKEQLRDISSIGLKTVIAELPQAPGGLSGNICKRITGRLTTAIERQEDVSVQLEALDIITDLLLRFGPVLQAFHGSILSALLPQLCSQRQAVRKRTISACSNLVLSCNNALYTKLIDHLYSGLCSDNNNSQIRTYVQCVAAVCRQSGHKFGEHIEKFVPLILQCSQVDDDELREFCLQAFESFINRCPKEITKNIPSIIIWCLKYMMYDPNYNYDEDESSNGQNDPYDDDEEDEENDEYSDDDDMSWKTRSTVNVNMDPNAMVMDDEEETPMSLLQQQIELLVKGVQGQMREKSIKTRQDCFQLLKEVCSVLPGALSTHIGDLIPGILYSLSEKNASSNMKIDALSFIYCLLTSHPPQVFHPYISILLPPVIAAVGDNFYKITAEALNVLQELVKVIRPLNINSGFDFTPFTKDIYSCTLVRLRTADIDQEVKEKAISTMGQVICNLGDHLKAELPYCLPLFLDRLKNEITRLTTVKALTKIAGSPLGIELPILPDAMPILGLFLRKNQRALKLTTLQLIDCLIKNYHEDLSVTLLGPVVVEISPLLDESDLHIAQWTLIILKSIAMYHPRALQDINNTIMPQVLVLVKSPLLQGTALQSMLDFFKSLVKCNLPGLNYDSLLRLLLMPISSLGNNQSTTLHKQAFYSLAKCVAAITVTCHSHALPVVLTFINEIQAAATDSQQIFALLVVGEIGREIDLTSNTNLKQVILNSFSAVSEEVKSAASYALGSICIGNLQQYLPFILKESQDQPKRQYLLLHSLKEVITCLSQTPEGIQQLLPFVPAIWQQLYRHCECVEEGTRNVVAECLGKLTLIDPTNLLPKLKRSLNSPSPLMRTTVVTAVKFTISDQPASIDPLLRQCIGEFLNTLQDPDLNVRRVALVAFNSAAHNKPSLIRDLLDTTLPQLYGETIIKRDLIREVEMGPFKHTVDDGLDIRKAAYECMYTLLDSCLDKVDIFEFINHVETVLDKLVEPLRATLTMKVKANSVKQEYEKQDELKRSAMRAVAALLSISDADKNPHLNEFVSQIKNSPDLSPIFESVQKDSSITHSDCLLMDQS</sequence>
<feature type="region of interest" description="Disordered" evidence="5">
    <location>
        <begin position="561"/>
        <end position="589"/>
    </location>
</feature>
<feature type="region of interest" description="Disordered" evidence="5">
    <location>
        <begin position="1516"/>
        <end position="1542"/>
    </location>
</feature>
<comment type="similarity">
    <text evidence="1">Belongs to the CAND family.</text>
</comment>
<proteinExistence type="inferred from homology"/>
<feature type="compositionally biased region" description="Basic and acidic residues" evidence="5">
    <location>
        <begin position="1647"/>
        <end position="1660"/>
    </location>
</feature>